<comment type="subcellular location">
    <subcellularLocation>
        <location evidence="1">Membrane</location>
        <topology evidence="1">Multi-pass membrane protein</topology>
    </subcellularLocation>
</comment>
<feature type="transmembrane region" description="Helical" evidence="5">
    <location>
        <begin position="275"/>
        <end position="291"/>
    </location>
</feature>
<feature type="transmembrane region" description="Helical" evidence="5">
    <location>
        <begin position="219"/>
        <end position="238"/>
    </location>
</feature>
<feature type="domain" description="EamA" evidence="6">
    <location>
        <begin position="158"/>
        <end position="290"/>
    </location>
</feature>
<protein>
    <submittedName>
        <fullName evidence="7">DMT family transporter</fullName>
    </submittedName>
</protein>
<feature type="transmembrane region" description="Helical" evidence="5">
    <location>
        <begin position="69"/>
        <end position="94"/>
    </location>
</feature>
<feature type="transmembrane region" description="Helical" evidence="5">
    <location>
        <begin position="12"/>
        <end position="32"/>
    </location>
</feature>
<dbReference type="PANTHER" id="PTHR32322:SF9">
    <property type="entry name" value="AMINO-ACID METABOLITE EFFLUX PUMP-RELATED"/>
    <property type="match status" value="1"/>
</dbReference>
<feature type="transmembrane region" description="Helical" evidence="5">
    <location>
        <begin position="132"/>
        <end position="150"/>
    </location>
</feature>
<keyword evidence="8" id="KW-1185">Reference proteome</keyword>
<feature type="transmembrane region" description="Helical" evidence="5">
    <location>
        <begin position="187"/>
        <end position="207"/>
    </location>
</feature>
<evidence type="ECO:0000256" key="1">
    <source>
        <dbReference type="ARBA" id="ARBA00004141"/>
    </source>
</evidence>
<evidence type="ECO:0000256" key="3">
    <source>
        <dbReference type="ARBA" id="ARBA00022989"/>
    </source>
</evidence>
<dbReference type="EMBL" id="VDFV01000010">
    <property type="protein sequence ID" value="TNC71982.1"/>
    <property type="molecule type" value="Genomic_DNA"/>
</dbReference>
<organism evidence="7 8">
    <name type="scientific">Rubellimicrobium roseum</name>
    <dbReference type="NCBI Taxonomy" id="687525"/>
    <lineage>
        <taxon>Bacteria</taxon>
        <taxon>Pseudomonadati</taxon>
        <taxon>Pseudomonadota</taxon>
        <taxon>Alphaproteobacteria</taxon>
        <taxon>Rhodobacterales</taxon>
        <taxon>Roseobacteraceae</taxon>
        <taxon>Rubellimicrobium</taxon>
    </lineage>
</organism>
<feature type="transmembrane region" description="Helical" evidence="5">
    <location>
        <begin position="156"/>
        <end position="175"/>
    </location>
</feature>
<feature type="transmembrane region" description="Helical" evidence="5">
    <location>
        <begin position="250"/>
        <end position="269"/>
    </location>
</feature>
<feature type="transmembrane region" description="Helical" evidence="5">
    <location>
        <begin position="38"/>
        <end position="57"/>
    </location>
</feature>
<dbReference type="Pfam" id="PF00892">
    <property type="entry name" value="EamA"/>
    <property type="match status" value="2"/>
</dbReference>
<keyword evidence="3 5" id="KW-1133">Transmembrane helix</keyword>
<dbReference type="SUPFAM" id="SSF103481">
    <property type="entry name" value="Multidrug resistance efflux transporter EmrE"/>
    <property type="match status" value="2"/>
</dbReference>
<feature type="domain" description="EamA" evidence="6">
    <location>
        <begin position="15"/>
        <end position="143"/>
    </location>
</feature>
<feature type="transmembrane region" description="Helical" evidence="5">
    <location>
        <begin position="100"/>
        <end position="120"/>
    </location>
</feature>
<evidence type="ECO:0000256" key="2">
    <source>
        <dbReference type="ARBA" id="ARBA00022692"/>
    </source>
</evidence>
<evidence type="ECO:0000313" key="8">
    <source>
        <dbReference type="Proteomes" id="UP000305709"/>
    </source>
</evidence>
<accession>A0A5C4ND23</accession>
<evidence type="ECO:0000313" key="7">
    <source>
        <dbReference type="EMBL" id="TNC71982.1"/>
    </source>
</evidence>
<gene>
    <name evidence="7" type="ORF">FHG71_09610</name>
</gene>
<keyword evidence="4 5" id="KW-0472">Membrane</keyword>
<dbReference type="InterPro" id="IPR037185">
    <property type="entry name" value="EmrE-like"/>
</dbReference>
<dbReference type="Proteomes" id="UP000305709">
    <property type="component" value="Unassembled WGS sequence"/>
</dbReference>
<proteinExistence type="predicted"/>
<comment type="caution">
    <text evidence="7">The sequence shown here is derived from an EMBL/GenBank/DDBJ whole genome shotgun (WGS) entry which is preliminary data.</text>
</comment>
<keyword evidence="2 5" id="KW-0812">Transmembrane</keyword>
<reference evidence="7 8" key="1">
    <citation type="submission" date="2019-06" db="EMBL/GenBank/DDBJ databases">
        <authorList>
            <person name="Jiang L."/>
        </authorList>
    </citation>
    <scope>NUCLEOTIDE SEQUENCE [LARGE SCALE GENOMIC DNA]</scope>
    <source>
        <strain evidence="7 8">YIM 48858</strain>
    </source>
</reference>
<dbReference type="InterPro" id="IPR000620">
    <property type="entry name" value="EamA_dom"/>
</dbReference>
<sequence length="307" mass="31868">MIEQKSMTAAAWVEMALLGSIWGGSFLSNHVALEEAGVATTVAMRVLGAGLVLWAVVRARGLSIPREPRVWGAFLVMGILNNALPFSLITWGQLNIESGLAAILNASTAILGVLVAALVFRDERLTARKALGVGLGFLGVVAVIGPSALGSFDLTSLAQLAILGAALSYAVSGAFARVATQGIAPEVAAAGMLTASSLIMVPAALFLDGMPDRAWSWPTWAALAYLALMASALAYLLFYRLLRRVGAGNTSVVTMLVPPVAILLGAVVLDESLPLRAFGGFALLALGLIILDGRLFRRPDETGTTAG</sequence>
<dbReference type="GO" id="GO:0016020">
    <property type="term" value="C:membrane"/>
    <property type="evidence" value="ECO:0007669"/>
    <property type="project" value="UniProtKB-SubCell"/>
</dbReference>
<dbReference type="OrthoDB" id="9810556at2"/>
<dbReference type="PANTHER" id="PTHR32322">
    <property type="entry name" value="INNER MEMBRANE TRANSPORTER"/>
    <property type="match status" value="1"/>
</dbReference>
<name>A0A5C4ND23_9RHOB</name>
<dbReference type="InterPro" id="IPR050638">
    <property type="entry name" value="AA-Vitamin_Transporters"/>
</dbReference>
<evidence type="ECO:0000259" key="6">
    <source>
        <dbReference type="Pfam" id="PF00892"/>
    </source>
</evidence>
<evidence type="ECO:0000256" key="5">
    <source>
        <dbReference type="SAM" id="Phobius"/>
    </source>
</evidence>
<dbReference type="AlphaFoldDB" id="A0A5C4ND23"/>
<evidence type="ECO:0000256" key="4">
    <source>
        <dbReference type="ARBA" id="ARBA00023136"/>
    </source>
</evidence>